<proteinExistence type="predicted"/>
<accession>A0AAD8K0I1</accession>
<comment type="caution">
    <text evidence="1">The sequence shown here is derived from an EMBL/GenBank/DDBJ whole genome shotgun (WGS) entry which is preliminary data.</text>
</comment>
<evidence type="ECO:0000313" key="2">
    <source>
        <dbReference type="Proteomes" id="UP001229421"/>
    </source>
</evidence>
<name>A0AAD8K0I1_TARER</name>
<dbReference type="EMBL" id="JAUHHV010000009">
    <property type="protein sequence ID" value="KAK1412091.1"/>
    <property type="molecule type" value="Genomic_DNA"/>
</dbReference>
<protein>
    <submittedName>
        <fullName evidence="1">Uncharacterized protein</fullName>
    </submittedName>
</protein>
<sequence>MSDRIRHYTSDRIRLAPKSEQASERAGDQQAKNEGWRRDEVLNETLVVGSLKPYRRCFRGLLFCLGEREPVCFYIGRHHRRSSGYSMGKILRKTIRCWSADGVSRGYFHGIPVCHLITPEGDMGIEREGSQVREILKRDWSFEPVDMIDSNLKGIFKITLVKAAVA</sequence>
<evidence type="ECO:0000313" key="1">
    <source>
        <dbReference type="EMBL" id="KAK1412091.1"/>
    </source>
</evidence>
<dbReference type="Proteomes" id="UP001229421">
    <property type="component" value="Unassembled WGS sequence"/>
</dbReference>
<gene>
    <name evidence="1" type="ORF">QVD17_33074</name>
</gene>
<dbReference type="AlphaFoldDB" id="A0AAD8K0I1"/>
<keyword evidence="2" id="KW-1185">Reference proteome</keyword>
<reference evidence="1" key="1">
    <citation type="journal article" date="2023" name="bioRxiv">
        <title>Improved chromosome-level genome assembly for marigold (Tagetes erecta).</title>
        <authorList>
            <person name="Jiang F."/>
            <person name="Yuan L."/>
            <person name="Wang S."/>
            <person name="Wang H."/>
            <person name="Xu D."/>
            <person name="Wang A."/>
            <person name="Fan W."/>
        </authorList>
    </citation>
    <scope>NUCLEOTIDE SEQUENCE</scope>
    <source>
        <strain evidence="1">WSJ</strain>
        <tissue evidence="1">Leaf</tissue>
    </source>
</reference>
<organism evidence="1 2">
    <name type="scientific">Tagetes erecta</name>
    <name type="common">African marigold</name>
    <dbReference type="NCBI Taxonomy" id="13708"/>
    <lineage>
        <taxon>Eukaryota</taxon>
        <taxon>Viridiplantae</taxon>
        <taxon>Streptophyta</taxon>
        <taxon>Embryophyta</taxon>
        <taxon>Tracheophyta</taxon>
        <taxon>Spermatophyta</taxon>
        <taxon>Magnoliopsida</taxon>
        <taxon>eudicotyledons</taxon>
        <taxon>Gunneridae</taxon>
        <taxon>Pentapetalae</taxon>
        <taxon>asterids</taxon>
        <taxon>campanulids</taxon>
        <taxon>Asterales</taxon>
        <taxon>Asteraceae</taxon>
        <taxon>Asteroideae</taxon>
        <taxon>Heliantheae alliance</taxon>
        <taxon>Tageteae</taxon>
        <taxon>Tagetes</taxon>
    </lineage>
</organism>